<evidence type="ECO:0000313" key="2">
    <source>
        <dbReference type="EMBL" id="CCF58579.1"/>
    </source>
</evidence>
<keyword evidence="3" id="KW-1185">Reference proteome</keyword>
<dbReference type="PANTHER" id="PTHR14614">
    <property type="entry name" value="HEPATOCELLULAR CARCINOMA-ASSOCIATED ANTIGEN"/>
    <property type="match status" value="1"/>
</dbReference>
<evidence type="ECO:0000256" key="1">
    <source>
        <dbReference type="ARBA" id="ARBA00022679"/>
    </source>
</evidence>
<dbReference type="KEGG" id="kaf:KAFR_0E04280"/>
<dbReference type="OrthoDB" id="194386at2759"/>
<dbReference type="EMBL" id="HE650825">
    <property type="protein sequence ID" value="CCF58579.1"/>
    <property type="molecule type" value="Genomic_DNA"/>
</dbReference>
<dbReference type="InterPro" id="IPR029063">
    <property type="entry name" value="SAM-dependent_MTases_sf"/>
</dbReference>
<organism evidence="2 3">
    <name type="scientific">Kazachstania africana (strain ATCC 22294 / BCRC 22015 / CBS 2517 / CECT 1963 / NBRC 1671 / NRRL Y-8276)</name>
    <name type="common">Yeast</name>
    <name type="synonym">Kluyveromyces africanus</name>
    <dbReference type="NCBI Taxonomy" id="1071382"/>
    <lineage>
        <taxon>Eukaryota</taxon>
        <taxon>Fungi</taxon>
        <taxon>Dikarya</taxon>
        <taxon>Ascomycota</taxon>
        <taxon>Saccharomycotina</taxon>
        <taxon>Saccharomycetes</taxon>
        <taxon>Saccharomycetales</taxon>
        <taxon>Saccharomycetaceae</taxon>
        <taxon>Kazachstania</taxon>
    </lineage>
</organism>
<evidence type="ECO:0000313" key="3">
    <source>
        <dbReference type="Proteomes" id="UP000005220"/>
    </source>
</evidence>
<name>H2AW29_KAZAF</name>
<dbReference type="HOGENOM" id="CLU_038942_1_1_1"/>
<dbReference type="RefSeq" id="XP_003957714.1">
    <property type="nucleotide sequence ID" value="XM_003957665.1"/>
</dbReference>
<dbReference type="Gene3D" id="3.40.50.150">
    <property type="entry name" value="Vaccinia Virus protein VP39"/>
    <property type="match status" value="1"/>
</dbReference>
<dbReference type="FunCoup" id="H2AW29">
    <property type="interactions" value="538"/>
</dbReference>
<keyword evidence="1" id="KW-0808">Transferase</keyword>
<sequence>MVNGISEVNVYDRLLQRCPVTKLHDGLKSADSEKLRDRLVTILEVNPYYVKQVIRVIIDNNYHNDIEWFYEKYVDLLQYSSMDSKKMDIIRYIFNGEVYVDINERPNLISAMSTTGFRTWEAASYLCDYISNVDTESLNGCSTVLELGAGTGLCSLTLLKGKFQDDLKKVYVTDGDTELISGQLLSNFKLNEMEHEIGQKVKLQRLLWGEDSIPNDIDCVIGADVTYDDTLFDDLFKCLRQCFEIESCKMCLIASTIRNVETDRKFLEHCHDSDFKVEIIQSTELDPQSKARVEQTILNKPLIAPIMIYKIYKEI</sequence>
<dbReference type="Pfam" id="PF10294">
    <property type="entry name" value="Methyltransf_16"/>
    <property type="match status" value="1"/>
</dbReference>
<dbReference type="InterPro" id="IPR019410">
    <property type="entry name" value="Methyltransf_16"/>
</dbReference>
<evidence type="ECO:0008006" key="4">
    <source>
        <dbReference type="Google" id="ProtNLM"/>
    </source>
</evidence>
<dbReference type="Proteomes" id="UP000005220">
    <property type="component" value="Chromosome 5"/>
</dbReference>
<dbReference type="AlphaFoldDB" id="H2AW29"/>
<proteinExistence type="predicted"/>
<dbReference type="PANTHER" id="PTHR14614:SF130">
    <property type="entry name" value="PROTEIN-LYSINE N-METHYLTRANSFERASE EEF2KMT"/>
    <property type="match status" value="1"/>
</dbReference>
<gene>
    <name evidence="2" type="primary">KAFR0E04280</name>
    <name evidence="2" type="ORF">KAFR_0E04280</name>
</gene>
<protein>
    <recommendedName>
        <fullName evidence="4">FAM86 N-terminal domain-containing protein</fullName>
    </recommendedName>
</protein>
<dbReference type="GeneID" id="13884026"/>
<dbReference type="GO" id="GO:0016279">
    <property type="term" value="F:protein-lysine N-methyltransferase activity"/>
    <property type="evidence" value="ECO:0007669"/>
    <property type="project" value="EnsemblFungi"/>
</dbReference>
<accession>H2AW29</accession>
<dbReference type="STRING" id="1071382.H2AW29"/>
<dbReference type="SUPFAM" id="SSF53335">
    <property type="entry name" value="S-adenosyl-L-methionine-dependent methyltransferases"/>
    <property type="match status" value="1"/>
</dbReference>
<reference evidence="2 3" key="1">
    <citation type="journal article" date="2011" name="Proc. Natl. Acad. Sci. U.S.A.">
        <title>Evolutionary erosion of yeast sex chromosomes by mating-type switching accidents.</title>
        <authorList>
            <person name="Gordon J.L."/>
            <person name="Armisen D."/>
            <person name="Proux-Wera E."/>
            <person name="Oheigeartaigh S.S."/>
            <person name="Byrne K.P."/>
            <person name="Wolfe K.H."/>
        </authorList>
    </citation>
    <scope>NUCLEOTIDE SEQUENCE [LARGE SCALE GENOMIC DNA]</scope>
    <source>
        <strain evidence="3">ATCC 22294 / BCRC 22015 / CBS 2517 / CECT 1963 / NBRC 1671 / NRRL Y-8276</strain>
    </source>
</reference>
<dbReference type="eggNOG" id="KOG2497">
    <property type="taxonomic scope" value="Eukaryota"/>
</dbReference>
<dbReference type="GO" id="GO:0005737">
    <property type="term" value="C:cytoplasm"/>
    <property type="evidence" value="ECO:0007669"/>
    <property type="project" value="TreeGrafter"/>
</dbReference>
<dbReference type="InParanoid" id="H2AW29"/>